<dbReference type="SUPFAM" id="SSF47240">
    <property type="entry name" value="Ferritin-like"/>
    <property type="match status" value="1"/>
</dbReference>
<dbReference type="Proteomes" id="UP000632195">
    <property type="component" value="Unassembled WGS sequence"/>
</dbReference>
<dbReference type="InterPro" id="IPR007544">
    <property type="entry name" value="ENCAP"/>
</dbReference>
<keyword evidence="5" id="KW-1185">Reference proteome</keyword>
<evidence type="ECO:0000256" key="2">
    <source>
        <dbReference type="ARBA" id="ARBA00033787"/>
    </source>
</evidence>
<evidence type="ECO:0008006" key="6">
    <source>
        <dbReference type="Google" id="ProtNLM"/>
    </source>
</evidence>
<dbReference type="PANTHER" id="PTHR37165:SF1">
    <property type="entry name" value="TYPE 1 ENCAPSULIN SHELL PROTEIN"/>
    <property type="match status" value="1"/>
</dbReference>
<gene>
    <name evidence="4" type="ORF">GCM10007108_05070</name>
</gene>
<evidence type="ECO:0000256" key="1">
    <source>
        <dbReference type="ARBA" id="ARBA00033738"/>
    </source>
</evidence>
<dbReference type="Gene3D" id="6.10.140.1960">
    <property type="match status" value="1"/>
</dbReference>
<dbReference type="GO" id="GO:0140737">
    <property type="term" value="C:encapsulin nanocompartment"/>
    <property type="evidence" value="ECO:0007669"/>
    <property type="project" value="UniProtKB-SubCell"/>
</dbReference>
<proteinExistence type="predicted"/>
<dbReference type="PANTHER" id="PTHR37165">
    <property type="entry name" value="PEPTIDASE U56 FAMILY"/>
    <property type="match status" value="1"/>
</dbReference>
<keyword evidence="2" id="KW-1284">Encapsulin nanocompartment</keyword>
<dbReference type="InterPro" id="IPR009078">
    <property type="entry name" value="Ferritin-like_SF"/>
</dbReference>
<dbReference type="AlphaFoldDB" id="A0AA37F9K7"/>
<feature type="region of interest" description="Disordered" evidence="3">
    <location>
        <begin position="1"/>
        <end position="21"/>
    </location>
</feature>
<feature type="compositionally biased region" description="Basic and acidic residues" evidence="3">
    <location>
        <begin position="12"/>
        <end position="21"/>
    </location>
</feature>
<reference evidence="4" key="1">
    <citation type="journal article" date="2014" name="Int. J. Syst. Evol. Microbiol.">
        <title>Complete genome sequence of Corynebacterium casei LMG S-19264T (=DSM 44701T), isolated from a smear-ripened cheese.</title>
        <authorList>
            <consortium name="US DOE Joint Genome Institute (JGI-PGF)"/>
            <person name="Walter F."/>
            <person name="Albersmeier A."/>
            <person name="Kalinowski J."/>
            <person name="Ruckert C."/>
        </authorList>
    </citation>
    <scope>NUCLEOTIDE SEQUENCE</scope>
    <source>
        <strain evidence="4">JCM 13583</strain>
    </source>
</reference>
<comment type="subcellular location">
    <subcellularLocation>
        <location evidence="1">Encapsulin nanocompartment</location>
    </subcellularLocation>
</comment>
<comment type="caution">
    <text evidence="4">The sequence shown here is derived from an EMBL/GenBank/DDBJ whole genome shotgun (WGS) entry which is preliminary data.</text>
</comment>
<dbReference type="Pfam" id="PF04454">
    <property type="entry name" value="Linocin_M18"/>
    <property type="match status" value="1"/>
</dbReference>
<dbReference type="InterPro" id="IPR051429">
    <property type="entry name" value="Encapsulin_nc"/>
</dbReference>
<sequence>MQQLHSSMFSKDPSELVRKEPFDREETVRSIRLAMAAEIDAINFYLQQARHIPEGPFKAVHEDIAREEIAHFGEFMRLLLEYSPEDFKRMASGWEEASRLIGKAENFPFQEKGSGGSGEAQGGVGGRLFPMFREVEWKEESVQDPEDAGKVHQLSFLTHQVEIRRDLREEVASAVLGREERKFSMGLKKEILVSHPLSPWNRSTHVRTGQIGQAGQISSDIITGIDRLSSEGYDGDLGLIVSPEAMKSMNREIGGTGVLEIDVVRPYFRSIVFTPVLEGLSAMVVHIPSVRVLVRMPPETEKRVLDASKCLYMMHSKLAPMTDYSGAVARLQWKD</sequence>
<accession>A0AA37F9K7</accession>
<evidence type="ECO:0000313" key="4">
    <source>
        <dbReference type="EMBL" id="GGM69971.1"/>
    </source>
</evidence>
<dbReference type="Gene3D" id="3.30.2320.10">
    <property type="entry name" value="hypothetical protein PF0899 domain"/>
    <property type="match status" value="1"/>
</dbReference>
<organism evidence="4 5">
    <name type="scientific">Thermogymnomonas acidicola</name>
    <dbReference type="NCBI Taxonomy" id="399579"/>
    <lineage>
        <taxon>Archaea</taxon>
        <taxon>Methanobacteriati</taxon>
        <taxon>Thermoplasmatota</taxon>
        <taxon>Thermoplasmata</taxon>
        <taxon>Thermoplasmatales</taxon>
        <taxon>Thermogymnomonas</taxon>
    </lineage>
</organism>
<dbReference type="EMBL" id="BMNY01000001">
    <property type="protein sequence ID" value="GGM69971.1"/>
    <property type="molecule type" value="Genomic_DNA"/>
</dbReference>
<dbReference type="CDD" id="cd00657">
    <property type="entry name" value="Ferritin_like"/>
    <property type="match status" value="1"/>
</dbReference>
<evidence type="ECO:0000313" key="5">
    <source>
        <dbReference type="Proteomes" id="UP000632195"/>
    </source>
</evidence>
<reference evidence="4" key="2">
    <citation type="submission" date="2022-09" db="EMBL/GenBank/DDBJ databases">
        <authorList>
            <person name="Sun Q."/>
            <person name="Ohkuma M."/>
        </authorList>
    </citation>
    <scope>NUCLEOTIDE SEQUENCE</scope>
    <source>
        <strain evidence="4">JCM 13583</strain>
    </source>
</reference>
<evidence type="ECO:0000256" key="3">
    <source>
        <dbReference type="SAM" id="MobiDB-lite"/>
    </source>
</evidence>
<name>A0AA37F9K7_9ARCH</name>
<protein>
    <recommendedName>
        <fullName evidence="6">Linocin_M18 bacteriocin protein</fullName>
    </recommendedName>
</protein>